<keyword evidence="11" id="KW-1185">Reference proteome</keyword>
<feature type="domain" description="Alpha-L-arabinofuranosidase C-terminal" evidence="9">
    <location>
        <begin position="291"/>
        <end position="493"/>
    </location>
</feature>
<evidence type="ECO:0000256" key="3">
    <source>
        <dbReference type="ARBA" id="ARBA00011165"/>
    </source>
</evidence>
<dbReference type="AlphaFoldDB" id="A0A420XV69"/>
<protein>
    <recommendedName>
        <fullName evidence="4">non-reducing end alpha-L-arabinofuranosidase</fullName>
        <ecNumber evidence="4">3.2.1.55</ecNumber>
    </recommendedName>
</protein>
<dbReference type="InterPro" id="IPR017853">
    <property type="entry name" value="GH"/>
</dbReference>
<dbReference type="EC" id="3.2.1.55" evidence="4"/>
<dbReference type="Pfam" id="PF06964">
    <property type="entry name" value="Alpha-L-AF_C"/>
    <property type="match status" value="1"/>
</dbReference>
<evidence type="ECO:0000256" key="6">
    <source>
        <dbReference type="ARBA" id="ARBA00023277"/>
    </source>
</evidence>
<keyword evidence="5" id="KW-0378">Hydrolase</keyword>
<dbReference type="PANTHER" id="PTHR43576:SF3">
    <property type="entry name" value="ALPHA-L-ARABINOFURANOSIDASE C"/>
    <property type="match status" value="1"/>
</dbReference>
<keyword evidence="6" id="KW-0119">Carbohydrate metabolism</keyword>
<evidence type="ECO:0000256" key="5">
    <source>
        <dbReference type="ARBA" id="ARBA00022801"/>
    </source>
</evidence>
<dbReference type="Gene3D" id="2.60.40.1180">
    <property type="entry name" value="Golgi alpha-mannosidase II"/>
    <property type="match status" value="1"/>
</dbReference>
<dbReference type="InterPro" id="IPR055235">
    <property type="entry name" value="ASD1_cat"/>
</dbReference>
<dbReference type="GO" id="GO:0046556">
    <property type="term" value="F:alpha-L-arabinofuranosidase activity"/>
    <property type="evidence" value="ECO:0007669"/>
    <property type="project" value="UniProtKB-EC"/>
</dbReference>
<feature type="region of interest" description="Disordered" evidence="8">
    <location>
        <begin position="458"/>
        <end position="482"/>
    </location>
</feature>
<evidence type="ECO:0000256" key="2">
    <source>
        <dbReference type="ARBA" id="ARBA00007186"/>
    </source>
</evidence>
<evidence type="ECO:0000256" key="4">
    <source>
        <dbReference type="ARBA" id="ARBA00012670"/>
    </source>
</evidence>
<gene>
    <name evidence="10" type="ORF">CLV35_0182</name>
</gene>
<reference evidence="10 11" key="1">
    <citation type="submission" date="2018-10" db="EMBL/GenBank/DDBJ databases">
        <title>Genomic Encyclopedia of Archaeal and Bacterial Type Strains, Phase II (KMG-II): from individual species to whole genera.</title>
        <authorList>
            <person name="Goeker M."/>
        </authorList>
    </citation>
    <scope>NUCLEOTIDE SEQUENCE [LARGE SCALE GENOMIC DNA]</scope>
    <source>
        <strain evidence="10 11">RP-AC37</strain>
    </source>
</reference>
<dbReference type="SUPFAM" id="SSF51011">
    <property type="entry name" value="Glycosyl hydrolase domain"/>
    <property type="match status" value="1"/>
</dbReference>
<evidence type="ECO:0000256" key="7">
    <source>
        <dbReference type="ARBA" id="ARBA00023295"/>
    </source>
</evidence>
<dbReference type="GO" id="GO:0046373">
    <property type="term" value="P:L-arabinose metabolic process"/>
    <property type="evidence" value="ECO:0007669"/>
    <property type="project" value="InterPro"/>
</dbReference>
<evidence type="ECO:0000313" key="10">
    <source>
        <dbReference type="EMBL" id="RKS80716.1"/>
    </source>
</evidence>
<dbReference type="OrthoDB" id="9758333at2"/>
<dbReference type="InterPro" id="IPR010720">
    <property type="entry name" value="Alpha-L-AF_C"/>
</dbReference>
<evidence type="ECO:0000313" key="11">
    <source>
        <dbReference type="Proteomes" id="UP000281955"/>
    </source>
</evidence>
<dbReference type="RefSeq" id="WP_121191554.1">
    <property type="nucleotide sequence ID" value="NZ_RBWV01000002.1"/>
</dbReference>
<dbReference type="Gene3D" id="3.20.20.80">
    <property type="entry name" value="Glycosidases"/>
    <property type="match status" value="1"/>
</dbReference>
<sequence length="505" mass="54773">MPSASLRLDPAHAVAPVNPRTFGSFVEHMGRCVYTGIYEPGHPTADADGFRGDVLELTRELGVTLVRYPGGNFVSGYRWEDGTGPRESRPVRRDLAWHSLETNEVGIDEFARWARKAGLEVMYALNLGTRGVQEALDAHEYLNQPSGTALSDLRRANGSEEPHGVRIFCLGNEMDGPWQTGHKTAHEYGRLAAETARALRSADPGIELVACGSSGSGMPTFGAWESTVLELAYDQVDYISAHAYYEELDGDLGSFLASSRDMDHFVDSVVATADSVGARLKSTKKINVSFDEWNVWYLSRFENDPKPETWDVAPRVIEDHYNLADAVVVGSLLISLLRHSDRVTVACQAQLVNVIAPIMTEPGGRAWRQTIFHPFALTSRLARGTVLHVGVDAPTYDTAKFGAVPTVDAVATHDEATGELVVFAVNRSLDEATALTVPLAAFADLELAETWTVAGDDPYVRNTADEPDRVAPRPLEGASVDGSSLTAALPPCSWSALRLVPRAGA</sequence>
<comment type="caution">
    <text evidence="10">The sequence shown here is derived from an EMBL/GenBank/DDBJ whole genome shotgun (WGS) entry which is preliminary data.</text>
</comment>
<proteinExistence type="inferred from homology"/>
<name>A0A420XV69_9ACTN</name>
<dbReference type="SMART" id="SM00813">
    <property type="entry name" value="Alpha-L-AF_C"/>
    <property type="match status" value="1"/>
</dbReference>
<comment type="subunit">
    <text evidence="3">Homohexamer; trimer of dimers.</text>
</comment>
<dbReference type="InParanoid" id="A0A420XV69"/>
<organism evidence="10 11">
    <name type="scientific">Motilibacter peucedani</name>
    <dbReference type="NCBI Taxonomy" id="598650"/>
    <lineage>
        <taxon>Bacteria</taxon>
        <taxon>Bacillati</taxon>
        <taxon>Actinomycetota</taxon>
        <taxon>Actinomycetes</taxon>
        <taxon>Motilibacterales</taxon>
        <taxon>Motilibacteraceae</taxon>
        <taxon>Motilibacter</taxon>
    </lineage>
</organism>
<evidence type="ECO:0000256" key="8">
    <source>
        <dbReference type="SAM" id="MobiDB-lite"/>
    </source>
</evidence>
<comment type="similarity">
    <text evidence="2">Belongs to the glycosyl hydrolase 51 family.</text>
</comment>
<dbReference type="InterPro" id="IPR013780">
    <property type="entry name" value="Glyco_hydro_b"/>
</dbReference>
<dbReference type="Pfam" id="PF22848">
    <property type="entry name" value="ASD1_dom"/>
    <property type="match status" value="1"/>
</dbReference>
<keyword evidence="7" id="KW-0326">Glycosidase</keyword>
<evidence type="ECO:0000259" key="9">
    <source>
        <dbReference type="SMART" id="SM00813"/>
    </source>
</evidence>
<dbReference type="EMBL" id="RBWV01000002">
    <property type="protein sequence ID" value="RKS80716.1"/>
    <property type="molecule type" value="Genomic_DNA"/>
</dbReference>
<dbReference type="GO" id="GO:0000272">
    <property type="term" value="P:polysaccharide catabolic process"/>
    <property type="evidence" value="ECO:0007669"/>
    <property type="project" value="TreeGrafter"/>
</dbReference>
<dbReference type="PANTHER" id="PTHR43576">
    <property type="entry name" value="ALPHA-L-ARABINOFURANOSIDASE C-RELATED"/>
    <property type="match status" value="1"/>
</dbReference>
<dbReference type="Proteomes" id="UP000281955">
    <property type="component" value="Unassembled WGS sequence"/>
</dbReference>
<evidence type="ECO:0000256" key="1">
    <source>
        <dbReference type="ARBA" id="ARBA00001462"/>
    </source>
</evidence>
<comment type="catalytic activity">
    <reaction evidence="1">
        <text>Hydrolysis of terminal non-reducing alpha-L-arabinofuranoside residues in alpha-L-arabinosides.</text>
        <dbReference type="EC" id="3.2.1.55"/>
    </reaction>
</comment>
<dbReference type="SUPFAM" id="SSF51445">
    <property type="entry name" value="(Trans)glycosidases"/>
    <property type="match status" value="1"/>
</dbReference>
<accession>A0A420XV69</accession>